<protein>
    <recommendedName>
        <fullName evidence="2">SUEL-type lectin domain-containing protein</fullName>
    </recommendedName>
</protein>
<sequence>MSSQLMMKLFFHLFSLITVTLSSVEVAVDWNEVIATSKTITTLQVGECFVFFDKQYGCTQAVVNPLLTRESLIHDQVFESLGALQASFVHHLNGDSNDNNWNVSLQCPNENEVIFVIDFASWGTPQGYCGNWSIGQCHASNSMAVAKQYCQNANACTIPVNVATFGYDPCFGTVKSFAIQVRCNTTSLYSNWDFTLLDPIMEDVMAAVNPTNAKLQNKSVINFSTIPNWKFANVTMSEMYVSYTDNPYDCSWNYNLGNAPQLTQDQLDSIGDYYGRLVSWYTQGGFYDEYDQWHASNHFFNIDVWEVLNEPESEHSNTPESYTKQYDAIVQGIRKFADPNKEMQFMGLALAYHNEWNWYSYFLNKSNHNPQDTPIDYISFHFYASCNSRTDPEDYEQFFPAVDTFVQEVQQIIQIRDELSPSTKLDIDEIGVFFDERKGKRKKLKKYLCGDLGVILPGDNANTPNPPDIYWNAAGGMYAYLFGQLSRFGVDVMGQSQLMGFPPLNQTEFPASPGGIPPQYASVTELSWTTGIGNARYWILKMLIDHFHTGDHLLLTNTSDSKTLFAQAFIDNAYNASTKRILFVNKLNQNIDILIDSPLQAATLYYIDESTGFGPAQTETISGTTFQLDRYGVGAKLNKQIRLSKASTNKKVTCAKSKTQKAFFLNFLFYIA</sequence>
<dbReference type="InterPro" id="IPR043159">
    <property type="entry name" value="Lectin_gal-bd_sf"/>
</dbReference>
<dbReference type="InterPro" id="IPR017853">
    <property type="entry name" value="GH"/>
</dbReference>
<feature type="domain" description="SUEL-type lectin" evidence="2">
    <location>
        <begin position="103"/>
        <end position="184"/>
    </location>
</feature>
<dbReference type="PROSITE" id="PS50228">
    <property type="entry name" value="SUEL_LECTIN"/>
    <property type="match status" value="1"/>
</dbReference>
<evidence type="ECO:0000259" key="2">
    <source>
        <dbReference type="PROSITE" id="PS50228"/>
    </source>
</evidence>
<dbReference type="GO" id="GO:0030246">
    <property type="term" value="F:carbohydrate binding"/>
    <property type="evidence" value="ECO:0007669"/>
    <property type="project" value="InterPro"/>
</dbReference>
<dbReference type="OrthoDB" id="1100386at2759"/>
<name>X6PAN9_RETFI</name>
<dbReference type="Gene3D" id="2.60.120.740">
    <property type="match status" value="1"/>
</dbReference>
<organism evidence="3 4">
    <name type="scientific">Reticulomyxa filosa</name>
    <dbReference type="NCBI Taxonomy" id="46433"/>
    <lineage>
        <taxon>Eukaryota</taxon>
        <taxon>Sar</taxon>
        <taxon>Rhizaria</taxon>
        <taxon>Retaria</taxon>
        <taxon>Foraminifera</taxon>
        <taxon>Monothalamids</taxon>
        <taxon>Reticulomyxidae</taxon>
        <taxon>Reticulomyxa</taxon>
    </lineage>
</organism>
<dbReference type="Proteomes" id="UP000023152">
    <property type="component" value="Unassembled WGS sequence"/>
</dbReference>
<keyword evidence="4" id="KW-1185">Reference proteome</keyword>
<dbReference type="Gene3D" id="3.20.20.80">
    <property type="entry name" value="Glycosidases"/>
    <property type="match status" value="1"/>
</dbReference>
<evidence type="ECO:0000313" key="3">
    <source>
        <dbReference type="EMBL" id="ETO34712.1"/>
    </source>
</evidence>
<keyword evidence="1" id="KW-0732">Signal</keyword>
<comment type="caution">
    <text evidence="3">The sequence shown here is derived from an EMBL/GenBank/DDBJ whole genome shotgun (WGS) entry which is preliminary data.</text>
</comment>
<dbReference type="CDD" id="cd22842">
    <property type="entry name" value="Gal_Rha_Lectin_BGal"/>
    <property type="match status" value="1"/>
</dbReference>
<dbReference type="SUPFAM" id="SSF51445">
    <property type="entry name" value="(Trans)glycosidases"/>
    <property type="match status" value="1"/>
</dbReference>
<evidence type="ECO:0000313" key="4">
    <source>
        <dbReference type="Proteomes" id="UP000023152"/>
    </source>
</evidence>
<evidence type="ECO:0000256" key="1">
    <source>
        <dbReference type="SAM" id="SignalP"/>
    </source>
</evidence>
<proteinExistence type="predicted"/>
<dbReference type="AlphaFoldDB" id="X6PAN9"/>
<reference evidence="3 4" key="1">
    <citation type="journal article" date="2013" name="Curr. Biol.">
        <title>The Genome of the Foraminiferan Reticulomyxa filosa.</title>
        <authorList>
            <person name="Glockner G."/>
            <person name="Hulsmann N."/>
            <person name="Schleicher M."/>
            <person name="Noegel A.A."/>
            <person name="Eichinger L."/>
            <person name="Gallinger C."/>
            <person name="Pawlowski J."/>
            <person name="Sierra R."/>
            <person name="Euteneuer U."/>
            <person name="Pillet L."/>
            <person name="Moustafa A."/>
            <person name="Platzer M."/>
            <person name="Groth M."/>
            <person name="Szafranski K."/>
            <person name="Schliwa M."/>
        </authorList>
    </citation>
    <scope>NUCLEOTIDE SEQUENCE [LARGE SCALE GENOMIC DNA]</scope>
</reference>
<accession>X6PAN9</accession>
<dbReference type="Pfam" id="PF02140">
    <property type="entry name" value="SUEL_Lectin"/>
    <property type="match status" value="1"/>
</dbReference>
<gene>
    <name evidence="3" type="ORF">RFI_02382</name>
</gene>
<feature type="signal peptide" evidence="1">
    <location>
        <begin position="1"/>
        <end position="22"/>
    </location>
</feature>
<dbReference type="EMBL" id="ASPP01002339">
    <property type="protein sequence ID" value="ETO34712.1"/>
    <property type="molecule type" value="Genomic_DNA"/>
</dbReference>
<feature type="chain" id="PRO_5004975750" description="SUEL-type lectin domain-containing protein" evidence="1">
    <location>
        <begin position="23"/>
        <end position="672"/>
    </location>
</feature>
<dbReference type="InterPro" id="IPR000922">
    <property type="entry name" value="Lectin_gal-bd_dom"/>
</dbReference>